<comment type="subcellular location">
    <subcellularLocation>
        <location evidence="1">Endoplasmic reticulum membrane</location>
        <topology evidence="1">Single-pass type I membrane protein</topology>
    </subcellularLocation>
</comment>
<dbReference type="PANTHER" id="PTHR12924">
    <property type="entry name" value="TRANSLOCON-ASSOCIATED PROTEIN, ALPHA SUBUNIT"/>
    <property type="match status" value="1"/>
</dbReference>
<evidence type="ECO:0000256" key="10">
    <source>
        <dbReference type="ARBA" id="ARBA00025854"/>
    </source>
</evidence>
<evidence type="ECO:0000256" key="4">
    <source>
        <dbReference type="ARBA" id="ARBA00022692"/>
    </source>
</evidence>
<feature type="non-terminal residue" evidence="15">
    <location>
        <position position="1"/>
    </location>
</feature>
<keyword evidence="7 13" id="KW-1133">Transmembrane helix</keyword>
<evidence type="ECO:0000256" key="2">
    <source>
        <dbReference type="ARBA" id="ARBA00006776"/>
    </source>
</evidence>
<dbReference type="EMBL" id="KB741280">
    <property type="protein sequence ID" value="ENN70924.1"/>
    <property type="molecule type" value="Genomic_DNA"/>
</dbReference>
<keyword evidence="8 13" id="KW-0472">Membrane</keyword>
<keyword evidence="5 14" id="KW-0732">Signal</keyword>
<feature type="transmembrane region" description="Helical" evidence="13">
    <location>
        <begin position="220"/>
        <end position="242"/>
    </location>
</feature>
<feature type="compositionally biased region" description="Polar residues" evidence="12">
    <location>
        <begin position="281"/>
        <end position="294"/>
    </location>
</feature>
<dbReference type="OMA" id="TFPYSFT"/>
<comment type="function">
    <text evidence="9">TRAP proteins are part of a complex whose function is to bind calcium to the ER membrane and thereby regulate the retention of ER resident proteins. May be involved in the recycling of the translocation apparatus after completion of the translocation process or may function as a membrane-bound chaperone facilitating folding of translocated proteins.</text>
</comment>
<keyword evidence="6" id="KW-0256">Endoplasmic reticulum</keyword>
<feature type="region of interest" description="Disordered" evidence="12">
    <location>
        <begin position="247"/>
        <end position="267"/>
    </location>
</feature>
<evidence type="ECO:0000256" key="11">
    <source>
        <dbReference type="ARBA" id="ARBA00031071"/>
    </source>
</evidence>
<evidence type="ECO:0000256" key="8">
    <source>
        <dbReference type="ARBA" id="ARBA00023136"/>
    </source>
</evidence>
<feature type="signal peptide" evidence="14">
    <location>
        <begin position="1"/>
        <end position="21"/>
    </location>
</feature>
<dbReference type="AlphaFoldDB" id="N6STB1"/>
<dbReference type="InterPro" id="IPR005595">
    <property type="entry name" value="TRAP_alpha"/>
</dbReference>
<organism evidence="15">
    <name type="scientific">Dendroctonus ponderosae</name>
    <name type="common">Mountain pine beetle</name>
    <dbReference type="NCBI Taxonomy" id="77166"/>
    <lineage>
        <taxon>Eukaryota</taxon>
        <taxon>Metazoa</taxon>
        <taxon>Ecdysozoa</taxon>
        <taxon>Arthropoda</taxon>
        <taxon>Hexapoda</taxon>
        <taxon>Insecta</taxon>
        <taxon>Pterygota</taxon>
        <taxon>Neoptera</taxon>
        <taxon>Endopterygota</taxon>
        <taxon>Coleoptera</taxon>
        <taxon>Polyphaga</taxon>
        <taxon>Cucujiformia</taxon>
        <taxon>Curculionidae</taxon>
        <taxon>Scolytinae</taxon>
        <taxon>Dendroctonus</taxon>
    </lineage>
</organism>
<evidence type="ECO:0000313" key="15">
    <source>
        <dbReference type="EMBL" id="ENN70924.1"/>
    </source>
</evidence>
<evidence type="ECO:0000256" key="14">
    <source>
        <dbReference type="SAM" id="SignalP"/>
    </source>
</evidence>
<feature type="chain" id="PRO_5009707183" description="Translocon-associated protein subunit alpha" evidence="14">
    <location>
        <begin position="22"/>
        <end position="306"/>
    </location>
</feature>
<feature type="compositionally biased region" description="Basic residues" evidence="12">
    <location>
        <begin position="295"/>
        <end position="306"/>
    </location>
</feature>
<reference evidence="15" key="1">
    <citation type="journal article" date="2013" name="Genome Biol.">
        <title>Draft genome of the mountain pine beetle, Dendroctonus ponderosae Hopkins, a major forest pest.</title>
        <authorList>
            <person name="Keeling C.I."/>
            <person name="Yuen M.M."/>
            <person name="Liao N.Y."/>
            <person name="Docking T.R."/>
            <person name="Chan S.K."/>
            <person name="Taylor G.A."/>
            <person name="Palmquist D.L."/>
            <person name="Jackman S.D."/>
            <person name="Nguyen A."/>
            <person name="Li M."/>
            <person name="Henderson H."/>
            <person name="Janes J.K."/>
            <person name="Zhao Y."/>
            <person name="Pandoh P."/>
            <person name="Moore R."/>
            <person name="Sperling F.A."/>
            <person name="Huber D.P."/>
            <person name="Birol I."/>
            <person name="Jones S.J."/>
            <person name="Bohlmann J."/>
        </authorList>
    </citation>
    <scope>NUCLEOTIDE SEQUENCE</scope>
</reference>
<comment type="similarity">
    <text evidence="2">Belongs to the TRAP-alpha family.</text>
</comment>
<evidence type="ECO:0000256" key="7">
    <source>
        <dbReference type="ARBA" id="ARBA00022989"/>
    </source>
</evidence>
<proteinExistence type="inferred from homology"/>
<dbReference type="HOGENOM" id="CLU_073618_0_0_1"/>
<evidence type="ECO:0000256" key="1">
    <source>
        <dbReference type="ARBA" id="ARBA00004115"/>
    </source>
</evidence>
<keyword evidence="4 13" id="KW-0812">Transmembrane</keyword>
<comment type="subunit">
    <text evidence="10">Heterotetramer of TRAP-alpha, TRAP-beta, TRAP-delta and TRAP-gamma. Interacts with palmitoylated calnexin (CALX), the interaction is required for efficient folding of glycosylated proteins.</text>
</comment>
<protein>
    <recommendedName>
        <fullName evidence="3">Translocon-associated protein subunit alpha</fullName>
    </recommendedName>
    <alternativeName>
        <fullName evidence="11">Signal sequence receptor subunit alpha</fullName>
    </alternativeName>
</protein>
<evidence type="ECO:0000256" key="3">
    <source>
        <dbReference type="ARBA" id="ARBA00020280"/>
    </source>
</evidence>
<evidence type="ECO:0000256" key="13">
    <source>
        <dbReference type="SAM" id="Phobius"/>
    </source>
</evidence>
<evidence type="ECO:0000256" key="6">
    <source>
        <dbReference type="ARBA" id="ARBA00022824"/>
    </source>
</evidence>
<evidence type="ECO:0000256" key="12">
    <source>
        <dbReference type="SAM" id="MobiDB-lite"/>
    </source>
</evidence>
<evidence type="ECO:0000256" key="5">
    <source>
        <dbReference type="ARBA" id="ARBA00022729"/>
    </source>
</evidence>
<dbReference type="OrthoDB" id="1926781at2759"/>
<sequence length="306" mass="33935">MKYFFLFSLLVLPAVIFMVDSGKMVAFAEEDPIDEEEADVEGEVEDGDLTAAEPEEEEDESLSKASSDADTVLLFTKPSTFGASQLELVGGAPVEFLVGFRNKGLQDFVVEYIEASFRYPMDFNYYIQNFSAVGYNSIVKPSEESTFQYTFVPSVGFAGRPFGLHINLAYHDAAGNGFQEAVFNETVQIIELDEGKSFERETLMWKTNNNCELGFDGETFFLYVFLAASVVLLLVIGQQTLLSVGKKRPAKKATPVETGTNNPNNVDYDWLPAQTLASLNKLQKSPRPSKTQSPKQRKGKRLAGSE</sequence>
<gene>
    <name evidence="15" type="ORF">YQE_12326</name>
</gene>
<evidence type="ECO:0000256" key="9">
    <source>
        <dbReference type="ARBA" id="ARBA00025620"/>
    </source>
</evidence>
<accession>N6STB1</accession>
<dbReference type="GO" id="GO:0005789">
    <property type="term" value="C:endoplasmic reticulum membrane"/>
    <property type="evidence" value="ECO:0007669"/>
    <property type="project" value="UniProtKB-SubCell"/>
</dbReference>
<feature type="region of interest" description="Disordered" evidence="12">
    <location>
        <begin position="281"/>
        <end position="306"/>
    </location>
</feature>
<dbReference type="Pfam" id="PF03896">
    <property type="entry name" value="TRAP_alpha"/>
    <property type="match status" value="1"/>
</dbReference>
<dbReference type="PANTHER" id="PTHR12924:SF0">
    <property type="entry name" value="TRANSLOCON-ASSOCIATED PROTEIN SUBUNIT ALPHA"/>
    <property type="match status" value="1"/>
</dbReference>
<name>N6STB1_DENPD</name>